<dbReference type="PROSITE" id="PS51257">
    <property type="entry name" value="PROKAR_LIPOPROTEIN"/>
    <property type="match status" value="1"/>
</dbReference>
<dbReference type="OrthoDB" id="10585566at2759"/>
<feature type="signal peptide" evidence="3">
    <location>
        <begin position="1"/>
        <end position="25"/>
    </location>
</feature>
<reference evidence="4 5" key="1">
    <citation type="journal article" date="2015" name="Front. Microbiol.">
        <title>Genome sequence of the plant growth promoting endophytic yeast Rhodotorula graminis WP1.</title>
        <authorList>
            <person name="Firrincieli A."/>
            <person name="Otillar R."/>
            <person name="Salamov A."/>
            <person name="Schmutz J."/>
            <person name="Khan Z."/>
            <person name="Redman R.S."/>
            <person name="Fleck N.D."/>
            <person name="Lindquist E."/>
            <person name="Grigoriev I.V."/>
            <person name="Doty S.L."/>
        </authorList>
    </citation>
    <scope>NUCLEOTIDE SEQUENCE [LARGE SCALE GENOMIC DNA]</scope>
    <source>
        <strain evidence="4 5">WP1</strain>
    </source>
</reference>
<evidence type="ECO:0008006" key="6">
    <source>
        <dbReference type="Google" id="ProtNLM"/>
    </source>
</evidence>
<feature type="chain" id="PRO_5008265597" description="Proteophosphoglycan ppg4" evidence="3">
    <location>
        <begin position="26"/>
        <end position="381"/>
    </location>
</feature>
<protein>
    <recommendedName>
        <fullName evidence="6">Proteophosphoglycan ppg4</fullName>
    </recommendedName>
</protein>
<feature type="compositionally biased region" description="Low complexity" evidence="1">
    <location>
        <begin position="287"/>
        <end position="315"/>
    </location>
</feature>
<name>A0A194SBN5_RHOGW</name>
<gene>
    <name evidence="4" type="ORF">RHOBADRAFT_50651</name>
</gene>
<evidence type="ECO:0000313" key="5">
    <source>
        <dbReference type="Proteomes" id="UP000053890"/>
    </source>
</evidence>
<feature type="transmembrane region" description="Helical" evidence="2">
    <location>
        <begin position="209"/>
        <end position="231"/>
    </location>
</feature>
<dbReference type="EMBL" id="KQ474073">
    <property type="protein sequence ID" value="KPV78143.1"/>
    <property type="molecule type" value="Genomic_DNA"/>
</dbReference>
<proteinExistence type="predicted"/>
<keyword evidence="3" id="KW-0732">Signal</keyword>
<keyword evidence="2" id="KW-0812">Transmembrane</keyword>
<keyword evidence="5" id="KW-1185">Reference proteome</keyword>
<dbReference type="Proteomes" id="UP000053890">
    <property type="component" value="Unassembled WGS sequence"/>
</dbReference>
<keyword evidence="2" id="KW-1133">Transmembrane helix</keyword>
<evidence type="ECO:0000256" key="3">
    <source>
        <dbReference type="SAM" id="SignalP"/>
    </source>
</evidence>
<accession>A0A194SBN5</accession>
<dbReference type="GeneID" id="28975876"/>
<evidence type="ECO:0000313" key="4">
    <source>
        <dbReference type="EMBL" id="KPV78143.1"/>
    </source>
</evidence>
<dbReference type="AlphaFoldDB" id="A0A194SBN5"/>
<organism evidence="4 5">
    <name type="scientific">Rhodotorula graminis (strain WP1)</name>
    <dbReference type="NCBI Taxonomy" id="578459"/>
    <lineage>
        <taxon>Eukaryota</taxon>
        <taxon>Fungi</taxon>
        <taxon>Dikarya</taxon>
        <taxon>Basidiomycota</taxon>
        <taxon>Pucciniomycotina</taxon>
        <taxon>Microbotryomycetes</taxon>
        <taxon>Sporidiobolales</taxon>
        <taxon>Sporidiobolaceae</taxon>
        <taxon>Rhodotorula</taxon>
    </lineage>
</organism>
<feature type="region of interest" description="Disordered" evidence="1">
    <location>
        <begin position="287"/>
        <end position="381"/>
    </location>
</feature>
<evidence type="ECO:0000256" key="2">
    <source>
        <dbReference type="SAM" id="Phobius"/>
    </source>
</evidence>
<evidence type="ECO:0000256" key="1">
    <source>
        <dbReference type="SAM" id="MobiDB-lite"/>
    </source>
</evidence>
<sequence>MRAPASTYAALWLAAITALLSCAAAQRSAPDAGVIASAVLPPFLAADIPPVDPESWALLLERARKAAQSELHAQERPEGVQVVRETFFVPATKVGEERRRDAGAAEPAGAGTANKVQEQVEPADILKTVGKLRALRPLYTYAIHHPLRFLYTYALVPLATLLYSLLVALASILLTLLAALLSPLAFLFSTLVLSPMSLATSIMTALAPLWYALAGALACGTACGVLAGLVAGRSTRAALDETLGVATRAGRWLGVLPKAAGEARRSGKGGFGDGARFERFAPRAALGGRSSGVSSLGTSSSASTGAANAGGASARSRGKRRALDRGARGGPSASSSSGGGREELEGPSTGEEWDEEDEALGPQTVTRPTGNDGWRARRVPY</sequence>
<feature type="transmembrane region" description="Helical" evidence="2">
    <location>
        <begin position="150"/>
        <end position="177"/>
    </location>
</feature>
<keyword evidence="2" id="KW-0472">Membrane</keyword>
<dbReference type="RefSeq" id="XP_018274192.1">
    <property type="nucleotide sequence ID" value="XM_018415428.1"/>
</dbReference>